<dbReference type="EMBL" id="ML121534">
    <property type="protein sequence ID" value="RPB26561.1"/>
    <property type="molecule type" value="Genomic_DNA"/>
</dbReference>
<organism evidence="1 2">
    <name type="scientific">Terfezia boudieri ATCC MYA-4762</name>
    <dbReference type="NCBI Taxonomy" id="1051890"/>
    <lineage>
        <taxon>Eukaryota</taxon>
        <taxon>Fungi</taxon>
        <taxon>Dikarya</taxon>
        <taxon>Ascomycota</taxon>
        <taxon>Pezizomycotina</taxon>
        <taxon>Pezizomycetes</taxon>
        <taxon>Pezizales</taxon>
        <taxon>Pezizaceae</taxon>
        <taxon>Terfezia</taxon>
    </lineage>
</organism>
<protein>
    <submittedName>
        <fullName evidence="1">Uncharacterized protein</fullName>
    </submittedName>
</protein>
<accession>A0A3N4M0U9</accession>
<evidence type="ECO:0000313" key="2">
    <source>
        <dbReference type="Proteomes" id="UP000267821"/>
    </source>
</evidence>
<evidence type="ECO:0000313" key="1">
    <source>
        <dbReference type="EMBL" id="RPB26561.1"/>
    </source>
</evidence>
<gene>
    <name evidence="1" type="ORF">L211DRAFT_683446</name>
</gene>
<reference evidence="1 2" key="1">
    <citation type="journal article" date="2018" name="Nat. Ecol. Evol.">
        <title>Pezizomycetes genomes reveal the molecular basis of ectomycorrhizal truffle lifestyle.</title>
        <authorList>
            <person name="Murat C."/>
            <person name="Payen T."/>
            <person name="Noel B."/>
            <person name="Kuo A."/>
            <person name="Morin E."/>
            <person name="Chen J."/>
            <person name="Kohler A."/>
            <person name="Krizsan K."/>
            <person name="Balestrini R."/>
            <person name="Da Silva C."/>
            <person name="Montanini B."/>
            <person name="Hainaut M."/>
            <person name="Levati E."/>
            <person name="Barry K.W."/>
            <person name="Belfiori B."/>
            <person name="Cichocki N."/>
            <person name="Clum A."/>
            <person name="Dockter R.B."/>
            <person name="Fauchery L."/>
            <person name="Guy J."/>
            <person name="Iotti M."/>
            <person name="Le Tacon F."/>
            <person name="Lindquist E.A."/>
            <person name="Lipzen A."/>
            <person name="Malagnac F."/>
            <person name="Mello A."/>
            <person name="Molinier V."/>
            <person name="Miyauchi S."/>
            <person name="Poulain J."/>
            <person name="Riccioni C."/>
            <person name="Rubini A."/>
            <person name="Sitrit Y."/>
            <person name="Splivallo R."/>
            <person name="Traeger S."/>
            <person name="Wang M."/>
            <person name="Zifcakova L."/>
            <person name="Wipf D."/>
            <person name="Zambonelli A."/>
            <person name="Paolocci F."/>
            <person name="Nowrousian M."/>
            <person name="Ottonello S."/>
            <person name="Baldrian P."/>
            <person name="Spatafora J.W."/>
            <person name="Henrissat B."/>
            <person name="Nagy L.G."/>
            <person name="Aury J.M."/>
            <person name="Wincker P."/>
            <person name="Grigoriev I.V."/>
            <person name="Bonfante P."/>
            <person name="Martin F.M."/>
        </authorList>
    </citation>
    <scope>NUCLEOTIDE SEQUENCE [LARGE SCALE GENOMIC DNA]</scope>
    <source>
        <strain evidence="1 2">ATCC MYA-4762</strain>
    </source>
</reference>
<proteinExistence type="predicted"/>
<dbReference type="Proteomes" id="UP000267821">
    <property type="component" value="Unassembled WGS sequence"/>
</dbReference>
<dbReference type="AlphaFoldDB" id="A0A3N4M0U9"/>
<sequence>MEPFEYHDIREDFGAIKEEPLAPYVTRTWLADRLNEAPPTHRIRRFFERRRPPGMSQAAQTALLLCGYFHEQVFRTLREGIASQTALALVVEEASTCMRSALEEFYKIQFSDDLNHCLTDFESLMKTACLFLSMYASRADWAAQCFRVLKGRKLGVKKVKRIPIQDDLEDADKALRLVMSGCEKAMERIRRKGRCSELRKGTERARYSAQKEPLEILSIEGMPLQRPNTQPFPTEINYSYSIWPASAVPFLDHEFNSPLEEYFATPPQAYRDTVYELPVAIPMPPQFAAPNMVPWLNTATKRHRSGEDDFDFQRPIQRRRESEPSFFWTEEQLLIQNDGLNLSSMAAITPPTPHFDPSIPQAVMTFVWDQGEEVVDLTPRDGFNSRDYQMSIYHSYKGL</sequence>
<name>A0A3N4M0U9_9PEZI</name>
<dbReference type="InParanoid" id="A0A3N4M0U9"/>
<dbReference type="OrthoDB" id="5307586at2759"/>
<keyword evidence="2" id="KW-1185">Reference proteome</keyword>